<evidence type="ECO:0008006" key="3">
    <source>
        <dbReference type="Google" id="ProtNLM"/>
    </source>
</evidence>
<name>A0A1H8P673_9RHOB</name>
<evidence type="ECO:0000313" key="1">
    <source>
        <dbReference type="EMBL" id="SEO37386.1"/>
    </source>
</evidence>
<gene>
    <name evidence="1" type="ORF">SAMN04489859_10823</name>
</gene>
<evidence type="ECO:0000313" key="2">
    <source>
        <dbReference type="Proteomes" id="UP000199054"/>
    </source>
</evidence>
<accession>A0A1H8P673</accession>
<organism evidence="1 2">
    <name type="scientific">Paracoccus alcaliphilus</name>
    <dbReference type="NCBI Taxonomy" id="34002"/>
    <lineage>
        <taxon>Bacteria</taxon>
        <taxon>Pseudomonadati</taxon>
        <taxon>Pseudomonadota</taxon>
        <taxon>Alphaproteobacteria</taxon>
        <taxon>Rhodobacterales</taxon>
        <taxon>Paracoccaceae</taxon>
        <taxon>Paracoccus</taxon>
    </lineage>
</organism>
<dbReference type="STRING" id="34002.SAMN04489859_10823"/>
<keyword evidence="2" id="KW-1185">Reference proteome</keyword>
<protein>
    <recommendedName>
        <fullName evidence="3">3-hydroxyisobutyrate dehydrogenase</fullName>
    </recommendedName>
</protein>
<dbReference type="AlphaFoldDB" id="A0A1H8P673"/>
<proteinExistence type="predicted"/>
<dbReference type="EMBL" id="FODE01000082">
    <property type="protein sequence ID" value="SEO37386.1"/>
    <property type="molecule type" value="Genomic_DNA"/>
</dbReference>
<sequence>MLMAEEASEKLGGKIEIDVMRPVQAYDVSGRARAMATLIQGLAQAKEAGIDPDAALRLVNWGRDDGAF</sequence>
<reference evidence="1 2" key="1">
    <citation type="submission" date="2016-10" db="EMBL/GenBank/DDBJ databases">
        <authorList>
            <person name="de Groot N.N."/>
        </authorList>
    </citation>
    <scope>NUCLEOTIDE SEQUENCE [LARGE SCALE GENOMIC DNA]</scope>
    <source>
        <strain evidence="1 2">DSM 8512</strain>
    </source>
</reference>
<dbReference type="Proteomes" id="UP000199054">
    <property type="component" value="Unassembled WGS sequence"/>
</dbReference>